<dbReference type="EMBL" id="UYYB01028081">
    <property type="protein sequence ID" value="VDM72954.1"/>
    <property type="molecule type" value="Genomic_DNA"/>
</dbReference>
<keyword evidence="3" id="KW-1185">Reference proteome</keyword>
<proteinExistence type="predicted"/>
<feature type="region of interest" description="Disordered" evidence="1">
    <location>
        <begin position="54"/>
        <end position="111"/>
    </location>
</feature>
<gene>
    <name evidence="2" type="ORF">SVUK_LOCUS7952</name>
</gene>
<evidence type="ECO:0000313" key="3">
    <source>
        <dbReference type="Proteomes" id="UP000270094"/>
    </source>
</evidence>
<dbReference type="AlphaFoldDB" id="A0A3P7J536"/>
<evidence type="ECO:0000256" key="1">
    <source>
        <dbReference type="SAM" id="MobiDB-lite"/>
    </source>
</evidence>
<dbReference type="Proteomes" id="UP000270094">
    <property type="component" value="Unassembled WGS sequence"/>
</dbReference>
<evidence type="ECO:0000313" key="2">
    <source>
        <dbReference type="EMBL" id="VDM72954.1"/>
    </source>
</evidence>
<feature type="compositionally biased region" description="Low complexity" evidence="1">
    <location>
        <begin position="87"/>
        <end position="104"/>
    </location>
</feature>
<protein>
    <submittedName>
        <fullName evidence="2">Uncharacterized protein</fullName>
    </submittedName>
</protein>
<feature type="compositionally biased region" description="Low complexity" evidence="1">
    <location>
        <begin position="65"/>
        <end position="76"/>
    </location>
</feature>
<accession>A0A3P7J536</accession>
<name>A0A3P7J536_STRVU</name>
<organism evidence="2 3">
    <name type="scientific">Strongylus vulgaris</name>
    <name type="common">Blood worm</name>
    <dbReference type="NCBI Taxonomy" id="40348"/>
    <lineage>
        <taxon>Eukaryota</taxon>
        <taxon>Metazoa</taxon>
        <taxon>Ecdysozoa</taxon>
        <taxon>Nematoda</taxon>
        <taxon>Chromadorea</taxon>
        <taxon>Rhabditida</taxon>
        <taxon>Rhabditina</taxon>
        <taxon>Rhabditomorpha</taxon>
        <taxon>Strongyloidea</taxon>
        <taxon>Strongylidae</taxon>
        <taxon>Strongylus</taxon>
    </lineage>
</organism>
<reference evidence="2 3" key="1">
    <citation type="submission" date="2018-11" db="EMBL/GenBank/DDBJ databases">
        <authorList>
            <consortium name="Pathogen Informatics"/>
        </authorList>
    </citation>
    <scope>NUCLEOTIDE SEQUENCE [LARGE SCALE GENOMIC DNA]</scope>
</reference>
<sequence>MFMHPPLLPPVTFIPTHIPPPPPPPPVTSLPRHLLFPPIPLPFYIRPPQSQPIIANQTTRPMSPLPFTLPLTITPLKSDKNMRRRSSGSSAQSMSCAASTSSASNCEAVRI</sequence>